<evidence type="ECO:0000256" key="16">
    <source>
        <dbReference type="ARBA" id="ARBA00048393"/>
    </source>
</evidence>
<evidence type="ECO:0000256" key="7">
    <source>
        <dbReference type="ARBA" id="ARBA00041812"/>
    </source>
</evidence>
<comment type="catalytic activity">
    <reaction evidence="20">
        <text>resolvin D2 + NAD(+) = 16-oxoresolvin D2 + NADH + H(+)</text>
        <dbReference type="Rhea" id="RHEA:53588"/>
        <dbReference type="ChEBI" id="CHEBI:15378"/>
        <dbReference type="ChEBI" id="CHEBI:57540"/>
        <dbReference type="ChEBI" id="CHEBI:57945"/>
        <dbReference type="ChEBI" id="CHEBI:133367"/>
        <dbReference type="ChEBI" id="CHEBI:137498"/>
    </reaction>
    <physiologicalReaction direction="left-to-right" evidence="20">
        <dbReference type="Rhea" id="RHEA:53589"/>
    </physiologicalReaction>
</comment>
<evidence type="ECO:0000256" key="13">
    <source>
        <dbReference type="ARBA" id="ARBA00048140"/>
    </source>
</evidence>
<comment type="catalytic activity">
    <reaction evidence="18">
        <text>prostaglandin A1 + NAD(+) = 15-oxo-prostaglandin A1 + NADH + H(+)</text>
        <dbReference type="Rhea" id="RHEA:41263"/>
        <dbReference type="ChEBI" id="CHEBI:15378"/>
        <dbReference type="ChEBI" id="CHEBI:57398"/>
        <dbReference type="ChEBI" id="CHEBI:57540"/>
        <dbReference type="ChEBI" id="CHEBI:57945"/>
        <dbReference type="ChEBI" id="CHEBI:85072"/>
    </reaction>
    <physiologicalReaction direction="left-to-right" evidence="18">
        <dbReference type="Rhea" id="RHEA:41264"/>
    </physiologicalReaction>
</comment>
<comment type="catalytic activity">
    <reaction evidence="10">
        <text>prostaglandin E1 + NAD(+) = 15-oxoprostaglandin E1 + NADH + H(+)</text>
        <dbReference type="Rhea" id="RHEA:16477"/>
        <dbReference type="ChEBI" id="CHEBI:15378"/>
        <dbReference type="ChEBI" id="CHEBI:57397"/>
        <dbReference type="ChEBI" id="CHEBI:57401"/>
        <dbReference type="ChEBI" id="CHEBI:57540"/>
        <dbReference type="ChEBI" id="CHEBI:57945"/>
    </reaction>
    <physiologicalReaction direction="left-to-right" evidence="10">
        <dbReference type="Rhea" id="RHEA:16478"/>
    </physiologicalReaction>
</comment>
<dbReference type="InParanoid" id="A0A672GFY7"/>
<dbReference type="Proteomes" id="UP000472267">
    <property type="component" value="Chromosome 10"/>
</dbReference>
<protein>
    <recommendedName>
        <fullName evidence="6">15-hydroxyprostaglandin dehydrogenase [NAD(+)]</fullName>
        <ecNumber evidence="4">1.1.1.141</ecNumber>
        <ecNumber evidence="5">1.1.1.232</ecNumber>
    </recommendedName>
    <alternativeName>
        <fullName evidence="8">Eicosanoid/docosanoid dehydrogenase [NAD(+)]</fullName>
    </alternativeName>
    <alternativeName>
        <fullName evidence="7">Prostaglandin dehydrogenase 1</fullName>
    </alternativeName>
</protein>
<dbReference type="AlphaFoldDB" id="A0A672GFY7"/>
<evidence type="ECO:0000256" key="20">
    <source>
        <dbReference type="ARBA" id="ARBA00048921"/>
    </source>
</evidence>
<comment type="catalytic activity">
    <reaction evidence="15">
        <text>resolvin D1 + NAD(+) = 17-oxoresolvin D1 + NADH + H(+)</text>
        <dbReference type="Rhea" id="RHEA:50128"/>
        <dbReference type="ChEBI" id="CHEBI:15378"/>
        <dbReference type="ChEBI" id="CHEBI:57540"/>
        <dbReference type="ChEBI" id="CHEBI:57945"/>
        <dbReference type="ChEBI" id="CHEBI:132079"/>
        <dbReference type="ChEBI" id="CHEBI:132081"/>
    </reaction>
    <physiologicalReaction direction="left-to-right" evidence="15">
        <dbReference type="Rhea" id="RHEA:50129"/>
    </physiologicalReaction>
</comment>
<dbReference type="PANTHER" id="PTHR44229:SF5">
    <property type="entry name" value="15-HYDROXYPROSTAGLANDIN DEHYDROGENASE [NAD(+)]"/>
    <property type="match status" value="1"/>
</dbReference>
<dbReference type="GO" id="GO:0016404">
    <property type="term" value="F:15-hydroxyprostaglandin dehydrogenase (NAD+) activity"/>
    <property type="evidence" value="ECO:0007669"/>
    <property type="project" value="UniProtKB-EC"/>
</dbReference>
<dbReference type="EC" id="1.1.1.232" evidence="5"/>
<dbReference type="PROSITE" id="PS00061">
    <property type="entry name" value="ADH_SHORT"/>
    <property type="match status" value="1"/>
</dbReference>
<reference evidence="24" key="1">
    <citation type="submission" date="2019-06" db="EMBL/GenBank/DDBJ databases">
        <authorList>
            <consortium name="Wellcome Sanger Institute Data Sharing"/>
        </authorList>
    </citation>
    <scope>NUCLEOTIDE SEQUENCE [LARGE SCALE GENOMIC DNA]</scope>
</reference>
<dbReference type="PRINTS" id="PR00080">
    <property type="entry name" value="SDRFAMILY"/>
</dbReference>
<comment type="similarity">
    <text evidence="1 23">Belongs to the short-chain dehydrogenases/reductases (SDR) family.</text>
</comment>
<evidence type="ECO:0000256" key="5">
    <source>
        <dbReference type="ARBA" id="ARBA00039060"/>
    </source>
</evidence>
<evidence type="ECO:0000256" key="14">
    <source>
        <dbReference type="ARBA" id="ARBA00048144"/>
    </source>
</evidence>
<dbReference type="OMA" id="VWDRVLH"/>
<evidence type="ECO:0000256" key="21">
    <source>
        <dbReference type="ARBA" id="ARBA00049151"/>
    </source>
</evidence>
<evidence type="ECO:0000256" key="10">
    <source>
        <dbReference type="ARBA" id="ARBA00047325"/>
    </source>
</evidence>
<evidence type="ECO:0000256" key="12">
    <source>
        <dbReference type="ARBA" id="ARBA00048008"/>
    </source>
</evidence>
<evidence type="ECO:0000256" key="17">
    <source>
        <dbReference type="ARBA" id="ARBA00048535"/>
    </source>
</evidence>
<evidence type="ECO:0000313" key="24">
    <source>
        <dbReference type="Ensembl" id="ENSSFAP00005017182.1"/>
    </source>
</evidence>
<comment type="catalytic activity">
    <reaction evidence="14">
        <text>(11R)-hydroxy-(5Z,8Z,12E,14Z)-eicosatetraenoate + NAD(+) = 11-oxo-(5Z,8Z,12E,14Z)-eicosatetraenoate + NADH + H(+)</text>
        <dbReference type="Rhea" id="RHEA:48640"/>
        <dbReference type="ChEBI" id="CHEBI:15378"/>
        <dbReference type="ChEBI" id="CHEBI:57540"/>
        <dbReference type="ChEBI" id="CHEBI:57945"/>
        <dbReference type="ChEBI" id="CHEBI:78836"/>
        <dbReference type="ChEBI" id="CHEBI:90697"/>
    </reaction>
    <physiologicalReaction direction="left-to-right" evidence="14">
        <dbReference type="Rhea" id="RHEA:48641"/>
    </physiologicalReaction>
</comment>
<dbReference type="Pfam" id="PF00106">
    <property type="entry name" value="adh_short"/>
    <property type="match status" value="1"/>
</dbReference>
<gene>
    <name evidence="24" type="primary">LOC115395003</name>
</gene>
<dbReference type="InterPro" id="IPR020904">
    <property type="entry name" value="Sc_DH/Rdtase_CS"/>
</dbReference>
<dbReference type="CDD" id="cd05323">
    <property type="entry name" value="ADH_SDR_c_like"/>
    <property type="match status" value="1"/>
</dbReference>
<evidence type="ECO:0000256" key="23">
    <source>
        <dbReference type="RuleBase" id="RU000363"/>
    </source>
</evidence>
<evidence type="ECO:0000256" key="1">
    <source>
        <dbReference type="ARBA" id="ARBA00006484"/>
    </source>
</evidence>
<evidence type="ECO:0000256" key="18">
    <source>
        <dbReference type="ARBA" id="ARBA00048611"/>
    </source>
</evidence>
<dbReference type="GO" id="GO:0005737">
    <property type="term" value="C:cytoplasm"/>
    <property type="evidence" value="ECO:0007669"/>
    <property type="project" value="TreeGrafter"/>
</dbReference>
<reference evidence="24" key="3">
    <citation type="submission" date="2025-09" db="UniProtKB">
        <authorList>
            <consortium name="Ensembl"/>
        </authorList>
    </citation>
    <scope>IDENTIFICATION</scope>
</reference>
<comment type="catalytic activity">
    <reaction evidence="11">
        <text>resolvin D1 + NAD(+) = 8-oxoresolvin D1 + NADH + H(+)</text>
        <dbReference type="Rhea" id="RHEA:50124"/>
        <dbReference type="ChEBI" id="CHEBI:15378"/>
        <dbReference type="ChEBI" id="CHEBI:57540"/>
        <dbReference type="ChEBI" id="CHEBI:57945"/>
        <dbReference type="ChEBI" id="CHEBI:132079"/>
        <dbReference type="ChEBI" id="CHEBI:132080"/>
    </reaction>
    <physiologicalReaction direction="left-to-right" evidence="11">
        <dbReference type="Rhea" id="RHEA:50125"/>
    </physiologicalReaction>
</comment>
<evidence type="ECO:0000256" key="2">
    <source>
        <dbReference type="ARBA" id="ARBA00022501"/>
    </source>
</evidence>
<dbReference type="FunCoup" id="A0A672GFY7">
    <property type="interactions" value="4"/>
</dbReference>
<dbReference type="Gene3D" id="3.40.50.720">
    <property type="entry name" value="NAD(P)-binding Rossmann-like Domain"/>
    <property type="match status" value="1"/>
</dbReference>
<dbReference type="SUPFAM" id="SSF51735">
    <property type="entry name" value="NAD(P)-binding Rossmann-fold domains"/>
    <property type="match status" value="1"/>
</dbReference>
<reference evidence="24" key="2">
    <citation type="submission" date="2025-08" db="UniProtKB">
        <authorList>
            <consortium name="Ensembl"/>
        </authorList>
    </citation>
    <scope>IDENTIFICATION</scope>
</reference>
<dbReference type="PRINTS" id="PR00081">
    <property type="entry name" value="GDHRDH"/>
</dbReference>
<evidence type="ECO:0000256" key="11">
    <source>
        <dbReference type="ARBA" id="ARBA00047672"/>
    </source>
</evidence>
<keyword evidence="2" id="KW-0644">Prostaglandin metabolism</keyword>
<accession>A0A672GFY7</accession>
<comment type="catalytic activity">
    <reaction evidence="22">
        <text>resolvin E1 + NAD(+) = 18-oxo-resolvin E1 + NADH + H(+)</text>
        <dbReference type="Rhea" id="RHEA:49244"/>
        <dbReference type="ChEBI" id="CHEBI:15378"/>
        <dbReference type="ChEBI" id="CHEBI:57540"/>
        <dbReference type="ChEBI" id="CHEBI:57945"/>
        <dbReference type="ChEBI" id="CHEBI:91000"/>
        <dbReference type="ChEBI" id="CHEBI:91001"/>
    </reaction>
    <physiologicalReaction direction="left-to-right" evidence="22">
        <dbReference type="Rhea" id="RHEA:49245"/>
    </physiologicalReaction>
</comment>
<dbReference type="GO" id="GO:0006693">
    <property type="term" value="P:prostaglandin metabolic process"/>
    <property type="evidence" value="ECO:0007669"/>
    <property type="project" value="UniProtKB-KW"/>
</dbReference>
<evidence type="ECO:0000256" key="22">
    <source>
        <dbReference type="ARBA" id="ARBA00049188"/>
    </source>
</evidence>
<evidence type="ECO:0000256" key="8">
    <source>
        <dbReference type="ARBA" id="ARBA00042026"/>
    </source>
</evidence>
<dbReference type="InterPro" id="IPR036291">
    <property type="entry name" value="NAD(P)-bd_dom_sf"/>
</dbReference>
<comment type="catalytic activity">
    <reaction evidence="13">
        <text>15-oxo-(5S,6R)-dihydroxy-(7E,9E,11Z)-eicosatrienoate + NADH + H(+) = (5S,6R,15S)-trihydroxy-(7E,9E,11Z)-eicosatrienoate + NAD(+)</text>
        <dbReference type="Rhea" id="RHEA:41596"/>
        <dbReference type="ChEBI" id="CHEBI:15378"/>
        <dbReference type="ChEBI" id="CHEBI:57540"/>
        <dbReference type="ChEBI" id="CHEBI:57945"/>
        <dbReference type="ChEBI" id="CHEBI:78325"/>
        <dbReference type="ChEBI" id="CHEBI:78329"/>
    </reaction>
    <physiologicalReaction direction="left-to-right" evidence="13">
        <dbReference type="Rhea" id="RHEA:41597"/>
    </physiologicalReaction>
</comment>
<keyword evidence="3" id="KW-0560">Oxidoreductase</keyword>
<evidence type="ECO:0000256" key="4">
    <source>
        <dbReference type="ARBA" id="ARBA00038968"/>
    </source>
</evidence>
<dbReference type="GO" id="GO:0047034">
    <property type="term" value="F:15-hydroxyicosatetraenoate dehydrogenase activity"/>
    <property type="evidence" value="ECO:0007669"/>
    <property type="project" value="UniProtKB-EC"/>
</dbReference>
<comment type="catalytic activity">
    <reaction evidence="16">
        <text>resolvin D2 + NAD(+) = 7-oxoresolvin D2 + NADH + H(+)</text>
        <dbReference type="Rhea" id="RHEA:53584"/>
        <dbReference type="ChEBI" id="CHEBI:15378"/>
        <dbReference type="ChEBI" id="CHEBI:57540"/>
        <dbReference type="ChEBI" id="CHEBI:57945"/>
        <dbReference type="ChEBI" id="CHEBI:133367"/>
        <dbReference type="ChEBI" id="CHEBI:137497"/>
    </reaction>
    <physiologicalReaction direction="left-to-right" evidence="16">
        <dbReference type="Rhea" id="RHEA:53585"/>
    </physiologicalReaction>
</comment>
<proteinExistence type="inferred from homology"/>
<keyword evidence="2" id="KW-0276">Fatty acid metabolism</keyword>
<comment type="catalytic activity">
    <reaction evidence="12">
        <text>14-hydroxy-(4Z,7Z,10Z,12E,16Z,19Z)-docosahexaenoate + NAD(+) = 14-oxo-(4Z,7Z,10Z,12E,16Z,19Z)-docosahexaenoate + NADH + H(+)</text>
        <dbReference type="Rhea" id="RHEA:48952"/>
        <dbReference type="ChEBI" id="CHEBI:15378"/>
        <dbReference type="ChEBI" id="CHEBI:57540"/>
        <dbReference type="ChEBI" id="CHEBI:57945"/>
        <dbReference type="ChEBI" id="CHEBI:90866"/>
        <dbReference type="ChEBI" id="CHEBI:90867"/>
    </reaction>
    <physiologicalReaction direction="left-to-right" evidence="12">
        <dbReference type="Rhea" id="RHEA:48953"/>
    </physiologicalReaction>
</comment>
<dbReference type="PANTHER" id="PTHR44229">
    <property type="entry name" value="15-HYDROXYPROSTAGLANDIN DEHYDROGENASE [NAD(+)]"/>
    <property type="match status" value="1"/>
</dbReference>
<keyword evidence="2" id="KW-0443">Lipid metabolism</keyword>
<evidence type="ECO:0000256" key="9">
    <source>
        <dbReference type="ARBA" id="ARBA00045705"/>
    </source>
</evidence>
<evidence type="ECO:0000256" key="3">
    <source>
        <dbReference type="ARBA" id="ARBA00023002"/>
    </source>
</evidence>
<comment type="catalytic activity">
    <reaction evidence="21">
        <text>(15S)-hydroxy-(5Z,8Z,11Z,13E)-eicosatetraenoate + NAD(+) = 15-oxo-(5Z,8Z,11Z,13E)-eicosatetraenoate + NADH + H(+)</text>
        <dbReference type="Rhea" id="RHEA:23260"/>
        <dbReference type="ChEBI" id="CHEBI:15378"/>
        <dbReference type="ChEBI" id="CHEBI:57409"/>
        <dbReference type="ChEBI" id="CHEBI:57410"/>
        <dbReference type="ChEBI" id="CHEBI:57540"/>
        <dbReference type="ChEBI" id="CHEBI:57945"/>
        <dbReference type="EC" id="1.1.1.232"/>
    </reaction>
    <physiologicalReaction direction="left-to-right" evidence="21">
        <dbReference type="Rhea" id="RHEA:23261"/>
    </physiologicalReaction>
</comment>
<comment type="catalytic activity">
    <reaction evidence="17">
        <text>lipoxin A4 + NAD(+) = 15-oxo-(5S,6R)-dihydroxy-(7E,9E,11Z,13E)-eicosatetraenoate + NADH + H(+)</text>
        <dbReference type="Rhea" id="RHEA:41572"/>
        <dbReference type="ChEBI" id="CHEBI:15378"/>
        <dbReference type="ChEBI" id="CHEBI:57540"/>
        <dbReference type="ChEBI" id="CHEBI:57945"/>
        <dbReference type="ChEBI" id="CHEBI:67026"/>
        <dbReference type="ChEBI" id="CHEBI:78311"/>
    </reaction>
    <physiologicalReaction direction="left-to-right" evidence="17">
        <dbReference type="Rhea" id="RHEA:41573"/>
    </physiologicalReaction>
</comment>
<evidence type="ECO:0000256" key="19">
    <source>
        <dbReference type="ARBA" id="ARBA00048739"/>
    </source>
</evidence>
<sequence length="261" mass="27780">MSLTGKSAVVTGAGLGIGKAMAEILLLNGAKVAILDVNKTALQSLKESLKKEHGPEKTLFLECDVDCVFFCQAAFQKAADTFGGVDILVNNAGVLDEAAWEKTISINITGVIRGTYVALEHMNKLSGGRGGVIINTASMAGLVPLLFCPVYTATKHAVIGFTRSIAAAAELSGYGIRFNAICPGFVQTDLFSNIPVRIGQYSHLSGQYHQMVALRGVINPSEVAEGLLKLLTDETKNGEALLVIPHKQEYVAFPEFLPITE</sequence>
<comment type="catalytic activity">
    <reaction evidence="19">
        <text>prostaglandin E2 + NAD(+) = 15-oxoprostaglandin E2 + NADH + H(+)</text>
        <dbReference type="Rhea" id="RHEA:11876"/>
        <dbReference type="ChEBI" id="CHEBI:15378"/>
        <dbReference type="ChEBI" id="CHEBI:57400"/>
        <dbReference type="ChEBI" id="CHEBI:57540"/>
        <dbReference type="ChEBI" id="CHEBI:57945"/>
        <dbReference type="ChEBI" id="CHEBI:606564"/>
        <dbReference type="EC" id="1.1.1.141"/>
    </reaction>
    <physiologicalReaction direction="left-to-right" evidence="19">
        <dbReference type="Rhea" id="RHEA:11877"/>
    </physiologicalReaction>
</comment>
<keyword evidence="25" id="KW-1185">Reference proteome</keyword>
<dbReference type="InterPro" id="IPR002347">
    <property type="entry name" value="SDR_fam"/>
</dbReference>
<evidence type="ECO:0000256" key="15">
    <source>
        <dbReference type="ARBA" id="ARBA00048170"/>
    </source>
</evidence>
<comment type="function">
    <text evidence="9">Catalyzes the NAD-dependent dehydrogenation (oxidation) of a broad array of hydroxylated polyunsaturated fatty acids (mainly eicosanoids and docosanoids, including prostaglandins, lipoxins and resolvins), yielding their corresponding keto (oxo) metabolites. Decreases the levels of the pro-proliferative prostaglandins such as prostaglandin E2 (whose activity is increased in cancer because of an increase in the expression of cyclooxygenase 2) and generates oxo-fatty acid products that can profoundly influence cell function by abrogating pro-inflammatory cytokine expression. Converts resolvins E1, D1 and D2 to their oxo products, which represents a mode of resolvin inactivation. Resolvin E1 plays important roles during the resolution phase of acute inflammation, while resolvins D1 and D2 have a unique role in obesity-induced adipose inflammation.</text>
</comment>
<evidence type="ECO:0000256" key="6">
    <source>
        <dbReference type="ARBA" id="ARBA00040276"/>
    </source>
</evidence>
<evidence type="ECO:0000313" key="25">
    <source>
        <dbReference type="Proteomes" id="UP000472267"/>
    </source>
</evidence>
<name>A0A672GFY7_SALFA</name>
<dbReference type="Ensembl" id="ENSSFAT00005017849.1">
    <property type="protein sequence ID" value="ENSSFAP00005017182.1"/>
    <property type="gene ID" value="ENSSFAG00005009085.1"/>
</dbReference>
<dbReference type="EC" id="1.1.1.141" evidence="4"/>
<dbReference type="FunFam" id="3.40.50.720:FF:000149">
    <property type="entry name" value="15-hydroxyprostaglandin dehydrogenase [NAD(+)]"/>
    <property type="match status" value="1"/>
</dbReference>
<organism evidence="24 25">
    <name type="scientific">Salarias fasciatus</name>
    <name type="common">Jewelled blenny</name>
    <name type="synonym">Blennius fasciatus</name>
    <dbReference type="NCBI Taxonomy" id="181472"/>
    <lineage>
        <taxon>Eukaryota</taxon>
        <taxon>Metazoa</taxon>
        <taxon>Chordata</taxon>
        <taxon>Craniata</taxon>
        <taxon>Vertebrata</taxon>
        <taxon>Euteleostomi</taxon>
        <taxon>Actinopterygii</taxon>
        <taxon>Neopterygii</taxon>
        <taxon>Teleostei</taxon>
        <taxon>Neoteleostei</taxon>
        <taxon>Acanthomorphata</taxon>
        <taxon>Ovalentaria</taxon>
        <taxon>Blenniimorphae</taxon>
        <taxon>Blenniiformes</taxon>
        <taxon>Blennioidei</taxon>
        <taxon>Blenniidae</taxon>
        <taxon>Salariinae</taxon>
        <taxon>Salarias</taxon>
    </lineage>
</organism>